<dbReference type="SUPFAM" id="SSF46626">
    <property type="entry name" value="Cytochrome c"/>
    <property type="match status" value="1"/>
</dbReference>
<keyword evidence="8" id="KW-1185">Reference proteome</keyword>
<evidence type="ECO:0000313" key="8">
    <source>
        <dbReference type="Proteomes" id="UP000319298"/>
    </source>
</evidence>
<dbReference type="InterPro" id="IPR036909">
    <property type="entry name" value="Cyt_c-like_dom_sf"/>
</dbReference>
<protein>
    <submittedName>
        <fullName evidence="7">C-type cytochrome</fullName>
    </submittedName>
</protein>
<reference evidence="7 8" key="2">
    <citation type="journal article" date="2020" name="Int. J. Syst. Evol. Microbiol.">
        <title>Description and complete genome sequences of Bradyrhizobium symbiodeficiens sp. nov., a non-symbiotic bacterium associated with legumes native to Canada.</title>
        <authorList>
            <person name="Bromfield E.S.P."/>
            <person name="Cloutier S."/>
            <person name="Nguyen H.D.T."/>
        </authorList>
    </citation>
    <scope>NUCLEOTIDE SEQUENCE [LARGE SCALE GENOMIC DNA]</scope>
    <source>
        <strain evidence="7 8">65S1MB</strain>
    </source>
</reference>
<accession>A0ABX5WDC3</accession>
<evidence type="ECO:0000256" key="5">
    <source>
        <dbReference type="SAM" id="SignalP"/>
    </source>
</evidence>
<evidence type="ECO:0000256" key="1">
    <source>
        <dbReference type="ARBA" id="ARBA00022617"/>
    </source>
</evidence>
<dbReference type="RefSeq" id="WP_140481893.1">
    <property type="nucleotide sequence ID" value="NZ_CP041090.2"/>
</dbReference>
<reference evidence="8" key="1">
    <citation type="submission" date="2019-06" db="EMBL/GenBank/DDBJ databases">
        <title>Whole-Genome Sequence of Bradyrhizobium sp. 3 Strain 65S1MB.</title>
        <authorList>
            <person name="Bromfield E.S.P."/>
            <person name="Cloutier S."/>
            <person name="Nguyen H.D.T."/>
        </authorList>
    </citation>
    <scope>NUCLEOTIDE SEQUENCE [LARGE SCALE GENOMIC DNA]</scope>
    <source>
        <strain evidence="8">65S1MB</strain>
    </source>
</reference>
<name>A0ABX5WDC3_9BRAD</name>
<feature type="domain" description="Cytochrome c" evidence="6">
    <location>
        <begin position="24"/>
        <end position="137"/>
    </location>
</feature>
<dbReference type="Gene3D" id="1.10.760.10">
    <property type="entry name" value="Cytochrome c-like domain"/>
    <property type="match status" value="1"/>
</dbReference>
<keyword evidence="1 4" id="KW-0349">Heme</keyword>
<gene>
    <name evidence="7" type="ORF">FJN17_28665</name>
</gene>
<organism evidence="7 8">
    <name type="scientific">Bradyrhizobium symbiodeficiens</name>
    <dbReference type="NCBI Taxonomy" id="1404367"/>
    <lineage>
        <taxon>Bacteria</taxon>
        <taxon>Pseudomonadati</taxon>
        <taxon>Pseudomonadota</taxon>
        <taxon>Alphaproteobacteria</taxon>
        <taxon>Hyphomicrobiales</taxon>
        <taxon>Nitrobacteraceae</taxon>
        <taxon>Bradyrhizobium</taxon>
    </lineage>
</organism>
<evidence type="ECO:0000259" key="6">
    <source>
        <dbReference type="PROSITE" id="PS51007"/>
    </source>
</evidence>
<proteinExistence type="predicted"/>
<sequence length="139" mass="15186">MRTVAIAIVMSVASQLPAFAQKAKVEDVGRQAYEVQCSICHGLDAKGNGLYTPSLKVAPSDLTSLSKKNGGVFPVDRIAKVIDGRTQIAAHGSRDMPIWGKRWAVNAAEHYVDAPYDQEAYVRAQALSVIDYLNRIQQK</sequence>
<feature type="chain" id="PRO_5047309329" evidence="5">
    <location>
        <begin position="21"/>
        <end position="139"/>
    </location>
</feature>
<dbReference type="PROSITE" id="PS51007">
    <property type="entry name" value="CYTC"/>
    <property type="match status" value="1"/>
</dbReference>
<feature type="signal peptide" evidence="5">
    <location>
        <begin position="1"/>
        <end position="20"/>
    </location>
</feature>
<dbReference type="InterPro" id="IPR009056">
    <property type="entry name" value="Cyt_c-like_dom"/>
</dbReference>
<evidence type="ECO:0000313" key="7">
    <source>
        <dbReference type="EMBL" id="QDF41232.1"/>
    </source>
</evidence>
<evidence type="ECO:0000256" key="4">
    <source>
        <dbReference type="PROSITE-ProRule" id="PRU00433"/>
    </source>
</evidence>
<dbReference type="EMBL" id="CP041090">
    <property type="protein sequence ID" value="QDF41232.1"/>
    <property type="molecule type" value="Genomic_DNA"/>
</dbReference>
<evidence type="ECO:0000256" key="3">
    <source>
        <dbReference type="ARBA" id="ARBA00023004"/>
    </source>
</evidence>
<dbReference type="Proteomes" id="UP000319298">
    <property type="component" value="Chromosome"/>
</dbReference>
<evidence type="ECO:0000256" key="2">
    <source>
        <dbReference type="ARBA" id="ARBA00022723"/>
    </source>
</evidence>
<keyword evidence="2 4" id="KW-0479">Metal-binding</keyword>
<keyword evidence="3 4" id="KW-0408">Iron</keyword>
<dbReference type="Pfam" id="PF13442">
    <property type="entry name" value="Cytochrome_CBB3"/>
    <property type="match status" value="1"/>
</dbReference>
<keyword evidence="5" id="KW-0732">Signal</keyword>